<dbReference type="AlphaFoldDB" id="A0AAN9MSF5"/>
<evidence type="ECO:0000313" key="1">
    <source>
        <dbReference type="EMBL" id="KAK7359776.1"/>
    </source>
</evidence>
<keyword evidence="2" id="KW-1185">Reference proteome</keyword>
<accession>A0AAN9MSF5</accession>
<comment type="caution">
    <text evidence="1">The sequence shown here is derived from an EMBL/GenBank/DDBJ whole genome shotgun (WGS) entry which is preliminary data.</text>
</comment>
<gene>
    <name evidence="1" type="ORF">VNO77_01741</name>
</gene>
<name>A0AAN9MSF5_CANGL</name>
<dbReference type="Proteomes" id="UP001367508">
    <property type="component" value="Unassembled WGS sequence"/>
</dbReference>
<evidence type="ECO:0000313" key="2">
    <source>
        <dbReference type="Proteomes" id="UP001367508"/>
    </source>
</evidence>
<proteinExistence type="predicted"/>
<organism evidence="1 2">
    <name type="scientific">Canavalia gladiata</name>
    <name type="common">Sword bean</name>
    <name type="synonym">Dolichos gladiatus</name>
    <dbReference type="NCBI Taxonomy" id="3824"/>
    <lineage>
        <taxon>Eukaryota</taxon>
        <taxon>Viridiplantae</taxon>
        <taxon>Streptophyta</taxon>
        <taxon>Embryophyta</taxon>
        <taxon>Tracheophyta</taxon>
        <taxon>Spermatophyta</taxon>
        <taxon>Magnoliopsida</taxon>
        <taxon>eudicotyledons</taxon>
        <taxon>Gunneridae</taxon>
        <taxon>Pentapetalae</taxon>
        <taxon>rosids</taxon>
        <taxon>fabids</taxon>
        <taxon>Fabales</taxon>
        <taxon>Fabaceae</taxon>
        <taxon>Papilionoideae</taxon>
        <taxon>50 kb inversion clade</taxon>
        <taxon>NPAAA clade</taxon>
        <taxon>indigoferoid/millettioid clade</taxon>
        <taxon>Phaseoleae</taxon>
        <taxon>Canavalia</taxon>
    </lineage>
</organism>
<dbReference type="EMBL" id="JAYMYQ010000001">
    <property type="protein sequence ID" value="KAK7359776.1"/>
    <property type="molecule type" value="Genomic_DNA"/>
</dbReference>
<reference evidence="1 2" key="1">
    <citation type="submission" date="2024-01" db="EMBL/GenBank/DDBJ databases">
        <title>The genomes of 5 underutilized Papilionoideae crops provide insights into root nodulation and disease resistanc.</title>
        <authorList>
            <person name="Jiang F."/>
        </authorList>
    </citation>
    <scope>NUCLEOTIDE SEQUENCE [LARGE SCALE GENOMIC DNA]</scope>
    <source>
        <strain evidence="1">LVBAO_FW01</strain>
        <tissue evidence="1">Leaves</tissue>
    </source>
</reference>
<sequence>MVGGIDELYRTILFSHSDILAVDVPKSVTNMRTRLSAEGITTRTRLSAEGITTRTAAYTFHEERIRPHIHKKRTISK</sequence>
<protein>
    <submittedName>
        <fullName evidence="1">Uncharacterized protein</fullName>
    </submittedName>
</protein>